<reference evidence="2 3" key="1">
    <citation type="submission" date="2024-02" db="EMBL/GenBank/DDBJ databases">
        <authorList>
            <person name="Vignale AGUSTIN F."/>
            <person name="Sosa J E."/>
            <person name="Modenutti C."/>
        </authorList>
    </citation>
    <scope>NUCLEOTIDE SEQUENCE [LARGE SCALE GENOMIC DNA]</scope>
</reference>
<comment type="caution">
    <text evidence="2">The sequence shown here is derived from an EMBL/GenBank/DDBJ whole genome shotgun (WGS) entry which is preliminary data.</text>
</comment>
<dbReference type="PANTHER" id="PTHR35358:SF18">
    <property type="entry name" value="PHOSPHOLIPASE-LIKE PROTEIN-RELATED"/>
    <property type="match status" value="1"/>
</dbReference>
<dbReference type="Proteomes" id="UP001642360">
    <property type="component" value="Unassembled WGS sequence"/>
</dbReference>
<dbReference type="PANTHER" id="PTHR35358">
    <property type="entry name" value="OS06G0711100 PROTEIN"/>
    <property type="match status" value="1"/>
</dbReference>
<name>A0ABC8SN84_9AQUA</name>
<sequence>MQVVANNGNAVLMPEVKAIESEVSDAQKARLKVLCLRDHLAKVHEVEAGGRCSSLLKEAKISNSLVIKAATRDLEQRQKDLVAAQEQIRQAERCVEAFKLDSLKILSDVLKSSFEESFPPRNLDEHLYPEKFLLSVSARFMRYSHIIPSNYIGSSL</sequence>
<evidence type="ECO:0000313" key="3">
    <source>
        <dbReference type="Proteomes" id="UP001642360"/>
    </source>
</evidence>
<dbReference type="AlphaFoldDB" id="A0ABC8SN84"/>
<protein>
    <submittedName>
        <fullName evidence="2">Uncharacterized protein</fullName>
    </submittedName>
</protein>
<keyword evidence="3" id="KW-1185">Reference proteome</keyword>
<evidence type="ECO:0000256" key="1">
    <source>
        <dbReference type="SAM" id="Coils"/>
    </source>
</evidence>
<feature type="coiled-coil region" evidence="1">
    <location>
        <begin position="67"/>
        <end position="101"/>
    </location>
</feature>
<keyword evidence="1" id="KW-0175">Coiled coil</keyword>
<organism evidence="2 3">
    <name type="scientific">Ilex paraguariensis</name>
    <name type="common">yerba mate</name>
    <dbReference type="NCBI Taxonomy" id="185542"/>
    <lineage>
        <taxon>Eukaryota</taxon>
        <taxon>Viridiplantae</taxon>
        <taxon>Streptophyta</taxon>
        <taxon>Embryophyta</taxon>
        <taxon>Tracheophyta</taxon>
        <taxon>Spermatophyta</taxon>
        <taxon>Magnoliopsida</taxon>
        <taxon>eudicotyledons</taxon>
        <taxon>Gunneridae</taxon>
        <taxon>Pentapetalae</taxon>
        <taxon>asterids</taxon>
        <taxon>campanulids</taxon>
        <taxon>Aquifoliales</taxon>
        <taxon>Aquifoliaceae</taxon>
        <taxon>Ilex</taxon>
    </lineage>
</organism>
<dbReference type="EMBL" id="CAUOFW020003003">
    <property type="protein sequence ID" value="CAK9157451.1"/>
    <property type="molecule type" value="Genomic_DNA"/>
</dbReference>
<gene>
    <name evidence="2" type="ORF">ILEXP_LOCUS26011</name>
</gene>
<proteinExistence type="predicted"/>
<evidence type="ECO:0000313" key="2">
    <source>
        <dbReference type="EMBL" id="CAK9157451.1"/>
    </source>
</evidence>
<accession>A0ABC8SN84</accession>